<keyword evidence="6 7" id="KW-0472">Membrane</keyword>
<feature type="domain" description="YetF C-terminal" evidence="8">
    <location>
        <begin position="87"/>
        <end position="159"/>
    </location>
</feature>
<dbReference type="InterPro" id="IPR048454">
    <property type="entry name" value="YetF_N"/>
</dbReference>
<feature type="transmembrane region" description="Helical" evidence="7">
    <location>
        <begin position="12"/>
        <end position="31"/>
    </location>
</feature>
<dbReference type="Pfam" id="PF20730">
    <property type="entry name" value="YetF_N"/>
    <property type="match status" value="1"/>
</dbReference>
<evidence type="ECO:0000256" key="5">
    <source>
        <dbReference type="ARBA" id="ARBA00022989"/>
    </source>
</evidence>
<evidence type="ECO:0000256" key="2">
    <source>
        <dbReference type="ARBA" id="ARBA00006448"/>
    </source>
</evidence>
<comment type="caution">
    <text evidence="10">The sequence shown here is derived from an EMBL/GenBank/DDBJ whole genome shotgun (WGS) entry which is preliminary data.</text>
</comment>
<sequence>MFFNDWETIWRTLSVGVLAYIGLVAILRISGKRTLTQLNAFDLVVTVALGSVLATILLDENIALAEGMTAFFVLIVMQYIITWLSVRSKAVSKIIRSSPKLLYYNEEFLRGEMKKARIMEKEMLQAARSSGVDSMEKVRAVVLETDGSISVLTKSDGSEEQSTVRNFKD</sequence>
<dbReference type="OrthoDB" id="9793799at2"/>
<dbReference type="Proteomes" id="UP000239047">
    <property type="component" value="Unassembled WGS sequence"/>
</dbReference>
<proteinExistence type="inferred from homology"/>
<feature type="domain" description="YetF-like N-terminal transmembrane" evidence="9">
    <location>
        <begin position="17"/>
        <end position="84"/>
    </location>
</feature>
<comment type="subcellular location">
    <subcellularLocation>
        <location evidence="1">Cell membrane</location>
        <topology evidence="1">Multi-pass membrane protein</topology>
    </subcellularLocation>
</comment>
<comment type="similarity">
    <text evidence="2">Belongs to the UPF0702 family.</text>
</comment>
<keyword evidence="5 7" id="KW-1133">Transmembrane helix</keyword>
<organism evidence="10 11">
    <name type="scientific">Jeotgalibacillus proteolyticus</name>
    <dbReference type="NCBI Taxonomy" id="2082395"/>
    <lineage>
        <taxon>Bacteria</taxon>
        <taxon>Bacillati</taxon>
        <taxon>Bacillota</taxon>
        <taxon>Bacilli</taxon>
        <taxon>Bacillales</taxon>
        <taxon>Caryophanaceae</taxon>
        <taxon>Jeotgalibacillus</taxon>
    </lineage>
</organism>
<evidence type="ECO:0000256" key="1">
    <source>
        <dbReference type="ARBA" id="ARBA00004651"/>
    </source>
</evidence>
<feature type="transmembrane region" description="Helical" evidence="7">
    <location>
        <begin position="64"/>
        <end position="86"/>
    </location>
</feature>
<accession>A0A2S5GDC6</accession>
<dbReference type="EMBL" id="PREZ01000003">
    <property type="protein sequence ID" value="PPA70958.1"/>
    <property type="molecule type" value="Genomic_DNA"/>
</dbReference>
<dbReference type="Pfam" id="PF04239">
    <property type="entry name" value="DUF421"/>
    <property type="match status" value="1"/>
</dbReference>
<evidence type="ECO:0000313" key="11">
    <source>
        <dbReference type="Proteomes" id="UP000239047"/>
    </source>
</evidence>
<keyword evidence="3" id="KW-1003">Cell membrane</keyword>
<evidence type="ECO:0000259" key="9">
    <source>
        <dbReference type="Pfam" id="PF20730"/>
    </source>
</evidence>
<dbReference type="PANTHER" id="PTHR34582">
    <property type="entry name" value="UPF0702 TRANSMEMBRANE PROTEIN YCAP"/>
    <property type="match status" value="1"/>
</dbReference>
<evidence type="ECO:0000256" key="3">
    <source>
        <dbReference type="ARBA" id="ARBA00022475"/>
    </source>
</evidence>
<dbReference type="Gene3D" id="3.30.240.20">
    <property type="entry name" value="bsu07140 like domains"/>
    <property type="match status" value="1"/>
</dbReference>
<dbReference type="InterPro" id="IPR007353">
    <property type="entry name" value="DUF421"/>
</dbReference>
<keyword evidence="4 7" id="KW-0812">Transmembrane</keyword>
<evidence type="ECO:0000259" key="8">
    <source>
        <dbReference type="Pfam" id="PF04239"/>
    </source>
</evidence>
<dbReference type="InterPro" id="IPR023090">
    <property type="entry name" value="UPF0702_alpha/beta_dom_sf"/>
</dbReference>
<gene>
    <name evidence="10" type="ORF">C4B60_09245</name>
</gene>
<dbReference type="RefSeq" id="WP_104057707.1">
    <property type="nucleotide sequence ID" value="NZ_PREZ01000003.1"/>
</dbReference>
<name>A0A2S5GDC6_9BACL</name>
<evidence type="ECO:0000313" key="10">
    <source>
        <dbReference type="EMBL" id="PPA70958.1"/>
    </source>
</evidence>
<evidence type="ECO:0000256" key="7">
    <source>
        <dbReference type="SAM" id="Phobius"/>
    </source>
</evidence>
<dbReference type="AlphaFoldDB" id="A0A2S5GDC6"/>
<dbReference type="PANTHER" id="PTHR34582:SF6">
    <property type="entry name" value="UPF0702 TRANSMEMBRANE PROTEIN YCAP"/>
    <property type="match status" value="1"/>
</dbReference>
<evidence type="ECO:0000256" key="4">
    <source>
        <dbReference type="ARBA" id="ARBA00022692"/>
    </source>
</evidence>
<dbReference type="GO" id="GO:0005886">
    <property type="term" value="C:plasma membrane"/>
    <property type="evidence" value="ECO:0007669"/>
    <property type="project" value="UniProtKB-SubCell"/>
</dbReference>
<protein>
    <submittedName>
        <fullName evidence="10">DUF421 domain-containing protein</fullName>
    </submittedName>
</protein>
<reference evidence="10 11" key="1">
    <citation type="submission" date="2018-02" db="EMBL/GenBank/DDBJ databases">
        <title>Jeotgalibacillus proteolyticum sp. nov. a protease producing bacterium isolated from ocean sediments of Laizhou Bay.</title>
        <authorList>
            <person name="Li Y."/>
        </authorList>
    </citation>
    <scope>NUCLEOTIDE SEQUENCE [LARGE SCALE GENOMIC DNA]</scope>
    <source>
        <strain evidence="10 11">22-7</strain>
    </source>
</reference>
<evidence type="ECO:0000256" key="6">
    <source>
        <dbReference type="ARBA" id="ARBA00023136"/>
    </source>
</evidence>
<feature type="transmembrane region" description="Helical" evidence="7">
    <location>
        <begin position="38"/>
        <end position="58"/>
    </location>
</feature>
<keyword evidence="11" id="KW-1185">Reference proteome</keyword>